<dbReference type="GO" id="GO:0006890">
    <property type="term" value="P:retrograde vesicle-mediated transport, Golgi to endoplasmic reticulum"/>
    <property type="evidence" value="ECO:0007669"/>
    <property type="project" value="TreeGrafter"/>
</dbReference>
<dbReference type="PANTHER" id="PTHR13050:SF7">
    <property type="entry name" value="VESICLE TRANSPORT PROTEIN USE1"/>
    <property type="match status" value="1"/>
</dbReference>
<dbReference type="GO" id="GO:0015031">
    <property type="term" value="P:protein transport"/>
    <property type="evidence" value="ECO:0007669"/>
    <property type="project" value="UniProtKB-KW"/>
</dbReference>
<dbReference type="EMBL" id="JAQQBS010000001">
    <property type="protein sequence ID" value="KAK0178430.1"/>
    <property type="molecule type" value="Genomic_DNA"/>
</dbReference>
<dbReference type="GO" id="GO:0005484">
    <property type="term" value="F:SNAP receptor activity"/>
    <property type="evidence" value="ECO:0007669"/>
    <property type="project" value="TreeGrafter"/>
</dbReference>
<keyword evidence="7" id="KW-0931">ER-Golgi transport</keyword>
<evidence type="ECO:0000256" key="8">
    <source>
        <dbReference type="ARBA" id="ARBA00022927"/>
    </source>
</evidence>
<evidence type="ECO:0000256" key="11">
    <source>
        <dbReference type="ARBA" id="ARBA00032711"/>
    </source>
</evidence>
<evidence type="ECO:0000256" key="10">
    <source>
        <dbReference type="ARBA" id="ARBA00023136"/>
    </source>
</evidence>
<sequence>MFNQKERNLAKKDSISCKSRIEVNIKRLLTRCELLAKEDSHHNWRLEKYIHALDGAMTKLQLSNDKPSKDEMAEYMKRIDFLKGIIDMEKLNNPIERVVAVQLLPNFSKLNSNEPNIVTQIHQKTVAKYNRELRSELLNCDSDGKTRMRMSSISTHDGDLDALLKYNRNMQEKIAENMILMTSNMKEHALTAGAIIRKDMVALEKSDKLTEINTTKLKAESLKLEEHTKSNWRCWVWLMVALVLTIFFSKKYA</sequence>
<keyword evidence="13" id="KW-1185">Reference proteome</keyword>
<evidence type="ECO:0000256" key="2">
    <source>
        <dbReference type="ARBA" id="ARBA00007891"/>
    </source>
</evidence>
<dbReference type="GO" id="GO:0005789">
    <property type="term" value="C:endoplasmic reticulum membrane"/>
    <property type="evidence" value="ECO:0007669"/>
    <property type="project" value="UniProtKB-SubCell"/>
</dbReference>
<evidence type="ECO:0000256" key="9">
    <source>
        <dbReference type="ARBA" id="ARBA00022989"/>
    </source>
</evidence>
<evidence type="ECO:0000256" key="4">
    <source>
        <dbReference type="ARBA" id="ARBA00022448"/>
    </source>
</evidence>
<evidence type="ECO:0000256" key="3">
    <source>
        <dbReference type="ARBA" id="ARBA00015843"/>
    </source>
</evidence>
<reference evidence="12" key="1">
    <citation type="journal article" date="2023" name="bioRxiv">
        <title>Scaffold-level genome assemblies of two parasitoid biocontrol wasps reveal the parthenogenesis mechanism and an associated novel virus.</title>
        <authorList>
            <person name="Inwood S."/>
            <person name="Skelly J."/>
            <person name="Guhlin J."/>
            <person name="Harrop T."/>
            <person name="Goldson S."/>
            <person name="Dearden P."/>
        </authorList>
    </citation>
    <scope>NUCLEOTIDE SEQUENCE</scope>
    <source>
        <strain evidence="12">Irish</strain>
        <tissue evidence="12">Whole body</tissue>
    </source>
</reference>
<name>A0AA39FZP8_9HYME</name>
<keyword evidence="6" id="KW-0256">Endoplasmic reticulum</keyword>
<accession>A0AA39FZP8</accession>
<dbReference type="InterPro" id="IPR019150">
    <property type="entry name" value="Vesicle_transport_protein_Use1"/>
</dbReference>
<evidence type="ECO:0000256" key="6">
    <source>
        <dbReference type="ARBA" id="ARBA00022824"/>
    </source>
</evidence>
<comment type="similarity">
    <text evidence="2">Belongs to the USE1 family.</text>
</comment>
<organism evidence="12 13">
    <name type="scientific">Microctonus aethiopoides</name>
    <dbReference type="NCBI Taxonomy" id="144406"/>
    <lineage>
        <taxon>Eukaryota</taxon>
        <taxon>Metazoa</taxon>
        <taxon>Ecdysozoa</taxon>
        <taxon>Arthropoda</taxon>
        <taxon>Hexapoda</taxon>
        <taxon>Insecta</taxon>
        <taxon>Pterygota</taxon>
        <taxon>Neoptera</taxon>
        <taxon>Endopterygota</taxon>
        <taxon>Hymenoptera</taxon>
        <taxon>Apocrita</taxon>
        <taxon>Ichneumonoidea</taxon>
        <taxon>Braconidae</taxon>
        <taxon>Euphorinae</taxon>
        <taxon>Microctonus</taxon>
    </lineage>
</organism>
<comment type="caution">
    <text evidence="12">The sequence shown here is derived from an EMBL/GenBank/DDBJ whole genome shotgun (WGS) entry which is preliminary data.</text>
</comment>
<proteinExistence type="inferred from homology"/>
<protein>
    <recommendedName>
        <fullName evidence="3">Vesicle transport protein USE1</fullName>
    </recommendedName>
    <alternativeName>
        <fullName evidence="11">USE1-like protein</fullName>
    </alternativeName>
</protein>
<dbReference type="Proteomes" id="UP001168990">
    <property type="component" value="Unassembled WGS sequence"/>
</dbReference>
<keyword evidence="10" id="KW-0472">Membrane</keyword>
<keyword evidence="9" id="KW-1133">Transmembrane helix</keyword>
<keyword evidence="8" id="KW-0653">Protein transport</keyword>
<reference evidence="12" key="2">
    <citation type="submission" date="2023-03" db="EMBL/GenBank/DDBJ databases">
        <authorList>
            <person name="Inwood S.N."/>
            <person name="Skelly J.G."/>
            <person name="Guhlin J."/>
            <person name="Harrop T.W.R."/>
            <person name="Goldson S.G."/>
            <person name="Dearden P.K."/>
        </authorList>
    </citation>
    <scope>NUCLEOTIDE SEQUENCE</scope>
    <source>
        <strain evidence="12">Irish</strain>
        <tissue evidence="12">Whole body</tissue>
    </source>
</reference>
<gene>
    <name evidence="12" type="ORF">PV328_002379</name>
</gene>
<dbReference type="AlphaFoldDB" id="A0AA39FZP8"/>
<dbReference type="CDD" id="cd15860">
    <property type="entry name" value="SNARE_USE1"/>
    <property type="match status" value="1"/>
</dbReference>
<evidence type="ECO:0000256" key="7">
    <source>
        <dbReference type="ARBA" id="ARBA00022892"/>
    </source>
</evidence>
<comment type="subcellular location">
    <subcellularLocation>
        <location evidence="1">Endoplasmic reticulum membrane</location>
        <topology evidence="1">Single-pass type IV membrane protein</topology>
    </subcellularLocation>
</comment>
<evidence type="ECO:0000256" key="1">
    <source>
        <dbReference type="ARBA" id="ARBA00004163"/>
    </source>
</evidence>
<keyword evidence="4" id="KW-0813">Transport</keyword>
<dbReference type="Pfam" id="PF09753">
    <property type="entry name" value="Use1"/>
    <property type="match status" value="1"/>
</dbReference>
<dbReference type="GO" id="GO:0031201">
    <property type="term" value="C:SNARE complex"/>
    <property type="evidence" value="ECO:0007669"/>
    <property type="project" value="TreeGrafter"/>
</dbReference>
<dbReference type="PANTHER" id="PTHR13050">
    <property type="entry name" value="USE1-LIKE PROTEIN"/>
    <property type="match status" value="1"/>
</dbReference>
<evidence type="ECO:0000256" key="5">
    <source>
        <dbReference type="ARBA" id="ARBA00022692"/>
    </source>
</evidence>
<keyword evidence="5" id="KW-0812">Transmembrane</keyword>
<evidence type="ECO:0000313" key="12">
    <source>
        <dbReference type="EMBL" id="KAK0178430.1"/>
    </source>
</evidence>
<evidence type="ECO:0000313" key="13">
    <source>
        <dbReference type="Proteomes" id="UP001168990"/>
    </source>
</evidence>